<dbReference type="Proteomes" id="UP000249799">
    <property type="component" value="Chromosome"/>
</dbReference>
<dbReference type="OrthoDB" id="5509829at2"/>
<protein>
    <submittedName>
        <fullName evidence="2">Uncharacterized protein</fullName>
    </submittedName>
</protein>
<feature type="repeat" description="TPR" evidence="1">
    <location>
        <begin position="114"/>
        <end position="147"/>
    </location>
</feature>
<gene>
    <name evidence="2" type="ORF">DN745_09900</name>
</gene>
<dbReference type="Gene3D" id="1.25.40.10">
    <property type="entry name" value="Tetratricopeptide repeat domain"/>
    <property type="match status" value="1"/>
</dbReference>
<proteinExistence type="predicted"/>
<evidence type="ECO:0000256" key="1">
    <source>
        <dbReference type="PROSITE-ProRule" id="PRU00339"/>
    </source>
</evidence>
<dbReference type="InterPro" id="IPR019734">
    <property type="entry name" value="TPR_rpt"/>
</dbReference>
<keyword evidence="1" id="KW-0802">TPR repeat</keyword>
<reference evidence="2 3" key="1">
    <citation type="submission" date="2018-06" db="EMBL/GenBank/DDBJ databases">
        <title>Lujinxingia sediminis gen. nov. sp. nov., a new facultative anaerobic member of the class Deltaproteobacteria, and proposal of Lujinxingaceae fam. nov.</title>
        <authorList>
            <person name="Guo L.-Y."/>
            <person name="Li C.-M."/>
            <person name="Wang S."/>
            <person name="Du Z.-J."/>
        </authorList>
    </citation>
    <scope>NUCLEOTIDE SEQUENCE [LARGE SCALE GENOMIC DNA]</scope>
    <source>
        <strain evidence="2 3">FA350</strain>
    </source>
</reference>
<dbReference type="KEGG" id="bsed:DN745_09900"/>
<keyword evidence="3" id="KW-1185">Reference proteome</keyword>
<organism evidence="2 3">
    <name type="scientific">Bradymonas sediminis</name>
    <dbReference type="NCBI Taxonomy" id="1548548"/>
    <lineage>
        <taxon>Bacteria</taxon>
        <taxon>Deltaproteobacteria</taxon>
        <taxon>Bradymonadales</taxon>
        <taxon>Bradymonadaceae</taxon>
        <taxon>Bradymonas</taxon>
    </lineage>
</organism>
<sequence>MNCSGVAGWSRQMISFSKKGEGMKQQMSESTERADRVADAAINHDEAASAELAAKMAAFAQRVLNGERTADLFGIGDGFIDDAVAQAYQFYGVKSFDKAETLLRGVMALDATRAYPHLLLGDILLQKSDYGAAMKQFERAHELNPEDGEILAKLGEAKLRAGHADEANRFLLAAIDVLPSGSQHHKRSSVLQNIAQCSSRETSAAGHP</sequence>
<dbReference type="Pfam" id="PF14559">
    <property type="entry name" value="TPR_19"/>
    <property type="match status" value="1"/>
</dbReference>
<evidence type="ECO:0000313" key="3">
    <source>
        <dbReference type="Proteomes" id="UP000249799"/>
    </source>
</evidence>
<dbReference type="AlphaFoldDB" id="A0A2Z4FKW7"/>
<dbReference type="PROSITE" id="PS50005">
    <property type="entry name" value="TPR"/>
    <property type="match status" value="1"/>
</dbReference>
<accession>A0A2Z4FKW7</accession>
<dbReference type="SUPFAM" id="SSF48452">
    <property type="entry name" value="TPR-like"/>
    <property type="match status" value="1"/>
</dbReference>
<dbReference type="EMBL" id="CP030032">
    <property type="protein sequence ID" value="AWV89631.1"/>
    <property type="molecule type" value="Genomic_DNA"/>
</dbReference>
<evidence type="ECO:0000313" key="2">
    <source>
        <dbReference type="EMBL" id="AWV89631.1"/>
    </source>
</evidence>
<name>A0A2Z4FKW7_9DELT</name>
<dbReference type="InterPro" id="IPR011990">
    <property type="entry name" value="TPR-like_helical_dom_sf"/>
</dbReference>